<dbReference type="AlphaFoldDB" id="A0AAN8JCA6"/>
<dbReference type="EMBL" id="JAZGQO010000011">
    <property type="protein sequence ID" value="KAK6173301.1"/>
    <property type="molecule type" value="Genomic_DNA"/>
</dbReference>
<protein>
    <recommendedName>
        <fullName evidence="1">BTB domain-containing protein</fullName>
    </recommendedName>
</protein>
<accession>A0AAN8JCA6</accession>
<comment type="caution">
    <text evidence="2">The sequence shown here is derived from an EMBL/GenBank/DDBJ whole genome shotgun (WGS) entry which is preliminary data.</text>
</comment>
<proteinExistence type="predicted"/>
<dbReference type="SUPFAM" id="SSF54695">
    <property type="entry name" value="POZ domain"/>
    <property type="match status" value="1"/>
</dbReference>
<organism evidence="2 3">
    <name type="scientific">Patella caerulea</name>
    <name type="common">Rayed Mediterranean limpet</name>
    <dbReference type="NCBI Taxonomy" id="87958"/>
    <lineage>
        <taxon>Eukaryota</taxon>
        <taxon>Metazoa</taxon>
        <taxon>Spiralia</taxon>
        <taxon>Lophotrochozoa</taxon>
        <taxon>Mollusca</taxon>
        <taxon>Gastropoda</taxon>
        <taxon>Patellogastropoda</taxon>
        <taxon>Patelloidea</taxon>
        <taxon>Patellidae</taxon>
        <taxon>Patella</taxon>
    </lineage>
</organism>
<evidence type="ECO:0000259" key="1">
    <source>
        <dbReference type="SMART" id="SM00225"/>
    </source>
</evidence>
<dbReference type="InterPro" id="IPR000210">
    <property type="entry name" value="BTB/POZ_dom"/>
</dbReference>
<keyword evidence="3" id="KW-1185">Reference proteome</keyword>
<dbReference type="PANTHER" id="PTHR14499">
    <property type="entry name" value="POTASSIUM CHANNEL TETRAMERIZATION DOMAIN-CONTAINING"/>
    <property type="match status" value="1"/>
</dbReference>
<dbReference type="InterPro" id="IPR011333">
    <property type="entry name" value="SKP1/BTB/POZ_sf"/>
</dbReference>
<name>A0AAN8JCA6_PATCE</name>
<dbReference type="PANTHER" id="PTHR14499:SF136">
    <property type="entry name" value="GH08630P"/>
    <property type="match status" value="1"/>
</dbReference>
<sequence length="146" mass="17284">MSRSSDKVMKLNVGGVFYTTLKATMATYHGTYLWRIAMGNQYCPKDDRGNYVIDRDGHCFRHILNFLRTSRLLLPSGFRDVEILREEARFYGLDEMVKELNVIIEKRFRKRRGRGLNKRFSSSVGENLHHIQEDDDLDFFEDSYFE</sequence>
<feature type="domain" description="BTB" evidence="1">
    <location>
        <begin position="7"/>
        <end position="108"/>
    </location>
</feature>
<evidence type="ECO:0000313" key="2">
    <source>
        <dbReference type="EMBL" id="KAK6173301.1"/>
    </source>
</evidence>
<dbReference type="InterPro" id="IPR003131">
    <property type="entry name" value="T1-type_BTB"/>
</dbReference>
<dbReference type="GO" id="GO:0051260">
    <property type="term" value="P:protein homooligomerization"/>
    <property type="evidence" value="ECO:0007669"/>
    <property type="project" value="InterPro"/>
</dbReference>
<dbReference type="Pfam" id="PF02214">
    <property type="entry name" value="BTB_2"/>
    <property type="match status" value="1"/>
</dbReference>
<reference evidence="2 3" key="1">
    <citation type="submission" date="2024-01" db="EMBL/GenBank/DDBJ databases">
        <title>The genome of the rayed Mediterranean limpet Patella caerulea (Linnaeus, 1758).</title>
        <authorList>
            <person name="Anh-Thu Weber A."/>
            <person name="Halstead-Nussloch G."/>
        </authorList>
    </citation>
    <scope>NUCLEOTIDE SEQUENCE [LARGE SCALE GENOMIC DNA]</scope>
    <source>
        <strain evidence="2">AATW-2023a</strain>
        <tissue evidence="2">Whole specimen</tissue>
    </source>
</reference>
<dbReference type="Proteomes" id="UP001347796">
    <property type="component" value="Unassembled WGS sequence"/>
</dbReference>
<dbReference type="SMART" id="SM00225">
    <property type="entry name" value="BTB"/>
    <property type="match status" value="1"/>
</dbReference>
<dbReference type="Gene3D" id="3.30.710.10">
    <property type="entry name" value="Potassium Channel Kv1.1, Chain A"/>
    <property type="match status" value="1"/>
</dbReference>
<gene>
    <name evidence="2" type="ORF">SNE40_016778</name>
</gene>
<evidence type="ECO:0000313" key="3">
    <source>
        <dbReference type="Proteomes" id="UP001347796"/>
    </source>
</evidence>